<dbReference type="Proteomes" id="UP000253426">
    <property type="component" value="Unassembled WGS sequence"/>
</dbReference>
<comment type="caution">
    <text evidence="1">The sequence shown here is derived from an EMBL/GenBank/DDBJ whole genome shotgun (WGS) entry which is preliminary data.</text>
</comment>
<proteinExistence type="predicted"/>
<organism evidence="1 2">
    <name type="scientific">Roseimicrobium gellanilyticum</name>
    <dbReference type="NCBI Taxonomy" id="748857"/>
    <lineage>
        <taxon>Bacteria</taxon>
        <taxon>Pseudomonadati</taxon>
        <taxon>Verrucomicrobiota</taxon>
        <taxon>Verrucomicrobiia</taxon>
        <taxon>Verrucomicrobiales</taxon>
        <taxon>Verrucomicrobiaceae</taxon>
        <taxon>Roseimicrobium</taxon>
    </lineage>
</organism>
<gene>
    <name evidence="1" type="ORF">DES53_1011013</name>
</gene>
<dbReference type="RefSeq" id="WP_113957083.1">
    <property type="nucleotide sequence ID" value="NZ_QNRR01000001.1"/>
</dbReference>
<protein>
    <recommendedName>
        <fullName evidence="3">DUF3805 domain-containing protein</fullName>
    </recommendedName>
</protein>
<evidence type="ECO:0000313" key="2">
    <source>
        <dbReference type="Proteomes" id="UP000253426"/>
    </source>
</evidence>
<sequence length="141" mass="16151">MSFPQLDMSHPIFRDYTWELDVVPPWRVEDCEHCLEFTQPESAGAVHISGAWKSNGVVSETEMLSQVTEHCSDDAEPEKVRCGAFAGYVAEYVDWQEGTFWKKWFVARGRSLLFISYNCPQGDEDFETEEVTSLLSSLRSK</sequence>
<keyword evidence="2" id="KW-1185">Reference proteome</keyword>
<name>A0A366HVC2_9BACT</name>
<dbReference type="EMBL" id="QNRR01000001">
    <property type="protein sequence ID" value="RBP48212.1"/>
    <property type="molecule type" value="Genomic_DNA"/>
</dbReference>
<evidence type="ECO:0000313" key="1">
    <source>
        <dbReference type="EMBL" id="RBP48212.1"/>
    </source>
</evidence>
<reference evidence="1 2" key="1">
    <citation type="submission" date="2018-06" db="EMBL/GenBank/DDBJ databases">
        <title>Genomic Encyclopedia of Type Strains, Phase IV (KMG-IV): sequencing the most valuable type-strain genomes for metagenomic binning, comparative biology and taxonomic classification.</title>
        <authorList>
            <person name="Goeker M."/>
        </authorList>
    </citation>
    <scope>NUCLEOTIDE SEQUENCE [LARGE SCALE GENOMIC DNA]</scope>
    <source>
        <strain evidence="1 2">DSM 25532</strain>
    </source>
</reference>
<dbReference type="AlphaFoldDB" id="A0A366HVC2"/>
<evidence type="ECO:0008006" key="3">
    <source>
        <dbReference type="Google" id="ProtNLM"/>
    </source>
</evidence>
<dbReference type="OrthoDB" id="5740652at2"/>
<accession>A0A366HVC2</accession>